<dbReference type="PANTHER" id="PTHR19143:SF327">
    <property type="entry name" value="FI21813P1-RELATED"/>
    <property type="match status" value="1"/>
</dbReference>
<dbReference type="SMART" id="SM00186">
    <property type="entry name" value="FBG"/>
    <property type="match status" value="2"/>
</dbReference>
<dbReference type="EMBL" id="JBEHCU010013967">
    <property type="protein sequence ID" value="KAL1373804.1"/>
    <property type="molecule type" value="Genomic_DNA"/>
</dbReference>
<protein>
    <recommendedName>
        <fullName evidence="2">Fibrinogen C-terminal domain-containing protein</fullName>
    </recommendedName>
</protein>
<dbReference type="PANTHER" id="PTHR19143">
    <property type="entry name" value="FIBRINOGEN/TENASCIN/ANGIOPOEITIN"/>
    <property type="match status" value="1"/>
</dbReference>
<evidence type="ECO:0000313" key="3">
    <source>
        <dbReference type="EMBL" id="KAL1373804.1"/>
    </source>
</evidence>
<dbReference type="Gene3D" id="3.90.215.10">
    <property type="entry name" value="Gamma Fibrinogen, chain A, domain 1"/>
    <property type="match status" value="2"/>
</dbReference>
<dbReference type="InterPro" id="IPR020837">
    <property type="entry name" value="Fibrinogen_CS"/>
</dbReference>
<gene>
    <name evidence="3" type="ORF">pipiens_018442</name>
</gene>
<dbReference type="SUPFAM" id="SSF56496">
    <property type="entry name" value="Fibrinogen C-terminal domain-like"/>
    <property type="match status" value="2"/>
</dbReference>
<keyword evidence="1" id="KW-1015">Disulfide bond</keyword>
<dbReference type="InterPro" id="IPR050373">
    <property type="entry name" value="Fibrinogen_C-term_domain"/>
</dbReference>
<evidence type="ECO:0000256" key="1">
    <source>
        <dbReference type="ARBA" id="ARBA00023157"/>
    </source>
</evidence>
<dbReference type="Proteomes" id="UP001562425">
    <property type="component" value="Unassembled WGS sequence"/>
</dbReference>
<keyword evidence="4" id="KW-1185">Reference proteome</keyword>
<dbReference type="PROSITE" id="PS51406">
    <property type="entry name" value="FIBRINOGEN_C_2"/>
    <property type="match status" value="2"/>
</dbReference>
<accession>A0ABD1CBP6</accession>
<dbReference type="InterPro" id="IPR014716">
    <property type="entry name" value="Fibrinogen_a/b/g_C_1"/>
</dbReference>
<feature type="domain" description="Fibrinogen C-terminal" evidence="2">
    <location>
        <begin position="299"/>
        <end position="510"/>
    </location>
</feature>
<proteinExistence type="predicted"/>
<comment type="caution">
    <text evidence="3">The sequence shown here is derived from an EMBL/GenBank/DDBJ whole genome shotgun (WGS) entry which is preliminary data.</text>
</comment>
<dbReference type="PROSITE" id="PS00514">
    <property type="entry name" value="FIBRINOGEN_C_1"/>
    <property type="match status" value="2"/>
</dbReference>
<dbReference type="Pfam" id="PF00147">
    <property type="entry name" value="Fibrinogen_C"/>
    <property type="match status" value="2"/>
</dbReference>
<name>A0ABD1CBP6_CULPP</name>
<evidence type="ECO:0000259" key="2">
    <source>
        <dbReference type="PROSITE" id="PS51406"/>
    </source>
</evidence>
<evidence type="ECO:0000313" key="4">
    <source>
        <dbReference type="Proteomes" id="UP001562425"/>
    </source>
</evidence>
<dbReference type="AlphaFoldDB" id="A0ABD1CBP6"/>
<reference evidence="3 4" key="1">
    <citation type="submission" date="2024-05" db="EMBL/GenBank/DDBJ databases">
        <title>Culex pipiens pipiens assembly and annotation.</title>
        <authorList>
            <person name="Alout H."/>
            <person name="Durand T."/>
        </authorList>
    </citation>
    <scope>NUCLEOTIDE SEQUENCE [LARGE SCALE GENOMIC DNA]</scope>
    <source>
        <strain evidence="3">HA-2024</strain>
        <tissue evidence="3">Whole body</tissue>
    </source>
</reference>
<organism evidence="3 4">
    <name type="scientific">Culex pipiens pipiens</name>
    <name type="common">Northern house mosquito</name>
    <dbReference type="NCBI Taxonomy" id="38569"/>
    <lineage>
        <taxon>Eukaryota</taxon>
        <taxon>Metazoa</taxon>
        <taxon>Ecdysozoa</taxon>
        <taxon>Arthropoda</taxon>
        <taxon>Hexapoda</taxon>
        <taxon>Insecta</taxon>
        <taxon>Pterygota</taxon>
        <taxon>Neoptera</taxon>
        <taxon>Endopterygota</taxon>
        <taxon>Diptera</taxon>
        <taxon>Nematocera</taxon>
        <taxon>Culicoidea</taxon>
        <taxon>Culicidae</taxon>
        <taxon>Culicinae</taxon>
        <taxon>Culicini</taxon>
        <taxon>Culex</taxon>
        <taxon>Culex</taxon>
    </lineage>
</organism>
<dbReference type="CDD" id="cd00087">
    <property type="entry name" value="FReD"/>
    <property type="match status" value="2"/>
</dbReference>
<sequence>MMEQLLEILTLTNNTNKIVDKTFGNHPLEPCQSVSSSGVYQINCDDCSPTSEVYCDADSFDGGWLVVQQRLDGSLNFTRSWTEYRNGFGTPGNSTEFWLGLEALHQITTSGEYELSIELKDERYNEYGYARYTDFKVAGEREKYRMSHLGEHSGTLPDMLSSHKGRRFSTFDQDNDDWGEVNCSVRYYSGGGWWYRSCAQSALNGQYTENKVGNGISWAAWTDAATYSRMMIRLENASNGALGYEILEHRFDNLQLCLVELVKKLTHVLETSEIKLDTLLDGIFAISNASNQILQQQAKLPRNVINSCLNAIDSGLYQLKLSTKSFPVSVYCDMESFLGGWLVIQQRTDGSVNFIRNWREYQTGFGTVGESSEFWLGLDTLHLVTSSAAYELVVELIDETGKYGFARYKDFKIAGEAEKYRMSALGEYSGTIGDGLRPHQNSKFSTFDQDNDLREGSCSLDYHSGAAWWYNNCGGSSLNGPYEKNAQGNAIFWIHLGKTSTFSRMMIRRK</sequence>
<dbReference type="InterPro" id="IPR036056">
    <property type="entry name" value="Fibrinogen-like_C"/>
</dbReference>
<dbReference type="InterPro" id="IPR002181">
    <property type="entry name" value="Fibrinogen_a/b/g_C_dom"/>
</dbReference>
<feature type="domain" description="Fibrinogen C-terminal" evidence="2">
    <location>
        <begin position="22"/>
        <end position="240"/>
    </location>
</feature>